<dbReference type="EMBL" id="ODYU01009062">
    <property type="protein sequence ID" value="SOQ53210.1"/>
    <property type="molecule type" value="Genomic_DNA"/>
</dbReference>
<dbReference type="AlphaFoldDB" id="A0A2H1WJG3"/>
<gene>
    <name evidence="1" type="ORF">SFRICE_040396</name>
</gene>
<proteinExistence type="predicted"/>
<accession>A0A2H1WJG3</accession>
<protein>
    <submittedName>
        <fullName evidence="1">SFRICE_040396</fullName>
    </submittedName>
</protein>
<evidence type="ECO:0000313" key="1">
    <source>
        <dbReference type="EMBL" id="SOQ53210.1"/>
    </source>
</evidence>
<name>A0A2H1WJG3_SPOFR</name>
<sequence>MCTAPLHRKEKNTPLQRFSPVSWPRGCVYKHTSSHAHDTQTRNNNLWITQRVAPCGNRTRYTVHGSQLPSHCANRAVISTQLIREANLKGLMFLLYVCVCVSVYNSNKPVIRNYKYTNAQSQCRCE</sequence>
<reference evidence="1" key="1">
    <citation type="submission" date="2016-07" db="EMBL/GenBank/DDBJ databases">
        <authorList>
            <person name="Bretaudeau A."/>
        </authorList>
    </citation>
    <scope>NUCLEOTIDE SEQUENCE</scope>
    <source>
        <strain evidence="1">Rice</strain>
        <tissue evidence="1">Whole body</tissue>
    </source>
</reference>
<organism evidence="1">
    <name type="scientific">Spodoptera frugiperda</name>
    <name type="common">Fall armyworm</name>
    <dbReference type="NCBI Taxonomy" id="7108"/>
    <lineage>
        <taxon>Eukaryota</taxon>
        <taxon>Metazoa</taxon>
        <taxon>Ecdysozoa</taxon>
        <taxon>Arthropoda</taxon>
        <taxon>Hexapoda</taxon>
        <taxon>Insecta</taxon>
        <taxon>Pterygota</taxon>
        <taxon>Neoptera</taxon>
        <taxon>Endopterygota</taxon>
        <taxon>Lepidoptera</taxon>
        <taxon>Glossata</taxon>
        <taxon>Ditrysia</taxon>
        <taxon>Noctuoidea</taxon>
        <taxon>Noctuidae</taxon>
        <taxon>Amphipyrinae</taxon>
        <taxon>Spodoptera</taxon>
    </lineage>
</organism>